<evidence type="ECO:0000313" key="2">
    <source>
        <dbReference type="Proteomes" id="UP000663828"/>
    </source>
</evidence>
<dbReference type="Gene3D" id="3.50.50.60">
    <property type="entry name" value="FAD/NAD(P)-binding domain"/>
    <property type="match status" value="1"/>
</dbReference>
<name>A0A814UA40_ADIRI</name>
<dbReference type="InterPro" id="IPR036188">
    <property type="entry name" value="FAD/NAD-bd_sf"/>
</dbReference>
<evidence type="ECO:0000313" key="1">
    <source>
        <dbReference type="EMBL" id="CAF1170797.1"/>
    </source>
</evidence>
<sequence length="88" mass="9544">MCKIVQMYIGNATDLNALGIPLVHNVPRLGTYLQDHVVTAAFWRVDNDSFPLPADSAVDAAVSDLYNEQRTAVLASITLGNTQAPLFI</sequence>
<organism evidence="1 2">
    <name type="scientific">Adineta ricciae</name>
    <name type="common">Rotifer</name>
    <dbReference type="NCBI Taxonomy" id="249248"/>
    <lineage>
        <taxon>Eukaryota</taxon>
        <taxon>Metazoa</taxon>
        <taxon>Spiralia</taxon>
        <taxon>Gnathifera</taxon>
        <taxon>Rotifera</taxon>
        <taxon>Eurotatoria</taxon>
        <taxon>Bdelloidea</taxon>
        <taxon>Adinetida</taxon>
        <taxon>Adinetidae</taxon>
        <taxon>Adineta</taxon>
    </lineage>
</organism>
<dbReference type="Gene3D" id="3.30.560.10">
    <property type="entry name" value="Glucose Oxidase, domain 3"/>
    <property type="match status" value="1"/>
</dbReference>
<keyword evidence="2" id="KW-1185">Reference proteome</keyword>
<dbReference type="Proteomes" id="UP000663828">
    <property type="component" value="Unassembled WGS sequence"/>
</dbReference>
<gene>
    <name evidence="1" type="ORF">XAT740_LOCUS22021</name>
</gene>
<reference evidence="1" key="1">
    <citation type="submission" date="2021-02" db="EMBL/GenBank/DDBJ databases">
        <authorList>
            <person name="Nowell W R."/>
        </authorList>
    </citation>
    <scope>NUCLEOTIDE SEQUENCE</scope>
</reference>
<dbReference type="AlphaFoldDB" id="A0A814UA40"/>
<protein>
    <submittedName>
        <fullName evidence="1">Uncharacterized protein</fullName>
    </submittedName>
</protein>
<dbReference type="EMBL" id="CAJNOR010001605">
    <property type="protein sequence ID" value="CAF1170797.1"/>
    <property type="molecule type" value="Genomic_DNA"/>
</dbReference>
<comment type="caution">
    <text evidence="1">The sequence shown here is derived from an EMBL/GenBank/DDBJ whole genome shotgun (WGS) entry which is preliminary data.</text>
</comment>
<proteinExistence type="predicted"/>
<accession>A0A814UA40</accession>